<dbReference type="OrthoDB" id="10251424at2759"/>
<proteinExistence type="inferred from homology"/>
<keyword evidence="7" id="KW-0482">Metalloprotease</keyword>
<sequence>MGTRHLLTLPRRFHRALTATISTSTAVASVSGTLPAVELESKLKRAENPNPRFLKHNSPYPTLTDHTSILTSPETRVTTLPNGLRVATESNLASHLATLCVWIDTGSRFETAETNGVAHFLEHMVFQGTLNRSSSDLDEEIENMGGQLSGYTSREETVYVAKVMAGDVLKVVDILSDMLQNSTFDEKLMNDERNVIMDELLEVIAQPDEMIFDHLHAAAFQHSPLSRAVLGPPKNIMDMTKKDIQDYQSTHYAAHRMVISASGAVKHDDIVEQVNKMFTKLSTNPITSTHLLENEPAIFSASEIRKRDDDMPFAHFGIVFKGPSLTDADSIALLVIKTMLGSWNKATDFGKHACSHLAQIVGIDELAESVIAVNSHYKDTGLFGVYAAAEPDYLVDLASAIMQEINKLCNRTTEEDVIRAQNQHDRFVVCCDEHCLSLFPNFIFFLQLLAYGRTIPLAEFFARIDAVDVATVKNVAKKFIFDKDIAIAASGPVKLLPDYKWFRRSTSMLRY</sequence>
<dbReference type="Gene3D" id="3.30.830.10">
    <property type="entry name" value="Metalloenzyme, LuxS/M16 peptidase-like"/>
    <property type="match status" value="2"/>
</dbReference>
<evidence type="ECO:0000256" key="5">
    <source>
        <dbReference type="ARBA" id="ARBA00022801"/>
    </source>
</evidence>
<gene>
    <name evidence="12" type="ORF">E3N88_37531</name>
</gene>
<name>A0A5N6LRD5_9ASTR</name>
<evidence type="ECO:0000256" key="3">
    <source>
        <dbReference type="ARBA" id="ARBA00022670"/>
    </source>
</evidence>
<evidence type="ECO:0000256" key="9">
    <source>
        <dbReference type="RuleBase" id="RU004447"/>
    </source>
</evidence>
<dbReference type="AlphaFoldDB" id="A0A5N6LRD5"/>
<keyword evidence="13" id="KW-1185">Reference proteome</keyword>
<keyword evidence="5" id="KW-0378">Hydrolase</keyword>
<dbReference type="PANTHER" id="PTHR11851">
    <property type="entry name" value="METALLOPROTEASE"/>
    <property type="match status" value="1"/>
</dbReference>
<reference evidence="12 13" key="1">
    <citation type="submission" date="2019-05" db="EMBL/GenBank/DDBJ databases">
        <title>Mikania micrantha, genome provides insights into the molecular mechanism of rapid growth.</title>
        <authorList>
            <person name="Liu B."/>
        </authorList>
    </citation>
    <scope>NUCLEOTIDE SEQUENCE [LARGE SCALE GENOMIC DNA]</scope>
    <source>
        <strain evidence="12">NLD-2019</strain>
        <tissue evidence="12">Leaf</tissue>
    </source>
</reference>
<dbReference type="FunFam" id="3.30.830.10:FF:000008">
    <property type="entry name" value="Mitochondrial-processing peptidase subunit beta"/>
    <property type="match status" value="1"/>
</dbReference>
<organism evidence="12 13">
    <name type="scientific">Mikania micrantha</name>
    <name type="common">bitter vine</name>
    <dbReference type="NCBI Taxonomy" id="192012"/>
    <lineage>
        <taxon>Eukaryota</taxon>
        <taxon>Viridiplantae</taxon>
        <taxon>Streptophyta</taxon>
        <taxon>Embryophyta</taxon>
        <taxon>Tracheophyta</taxon>
        <taxon>Spermatophyta</taxon>
        <taxon>Magnoliopsida</taxon>
        <taxon>eudicotyledons</taxon>
        <taxon>Gunneridae</taxon>
        <taxon>Pentapetalae</taxon>
        <taxon>asterids</taxon>
        <taxon>campanulids</taxon>
        <taxon>Asterales</taxon>
        <taxon>Asteraceae</taxon>
        <taxon>Asteroideae</taxon>
        <taxon>Heliantheae alliance</taxon>
        <taxon>Eupatorieae</taxon>
        <taxon>Mikania</taxon>
    </lineage>
</organism>
<comment type="cofactor">
    <cofactor evidence="1">
        <name>Zn(2+)</name>
        <dbReference type="ChEBI" id="CHEBI:29105"/>
    </cofactor>
</comment>
<dbReference type="InterPro" id="IPR001431">
    <property type="entry name" value="Pept_M16_Zn_BS"/>
</dbReference>
<comment type="caution">
    <text evidence="12">The sequence shown here is derived from an EMBL/GenBank/DDBJ whole genome shotgun (WGS) entry which is preliminary data.</text>
</comment>
<evidence type="ECO:0000256" key="7">
    <source>
        <dbReference type="ARBA" id="ARBA00023049"/>
    </source>
</evidence>
<dbReference type="GO" id="GO:0006508">
    <property type="term" value="P:proteolysis"/>
    <property type="evidence" value="ECO:0007669"/>
    <property type="project" value="UniProtKB-KW"/>
</dbReference>
<dbReference type="EMBL" id="SZYD01000018">
    <property type="protein sequence ID" value="KAD2804154.1"/>
    <property type="molecule type" value="Genomic_DNA"/>
</dbReference>
<evidence type="ECO:0000256" key="6">
    <source>
        <dbReference type="ARBA" id="ARBA00022833"/>
    </source>
</evidence>
<evidence type="ECO:0000256" key="1">
    <source>
        <dbReference type="ARBA" id="ARBA00001947"/>
    </source>
</evidence>
<evidence type="ECO:0000256" key="8">
    <source>
        <dbReference type="ARBA" id="ARBA00023128"/>
    </source>
</evidence>
<keyword evidence="8" id="KW-0496">Mitochondrion</keyword>
<evidence type="ECO:0000256" key="2">
    <source>
        <dbReference type="ARBA" id="ARBA00004173"/>
    </source>
</evidence>
<keyword evidence="3" id="KW-0645">Protease</keyword>
<dbReference type="PANTHER" id="PTHR11851:SF149">
    <property type="entry name" value="GH01077P"/>
    <property type="match status" value="1"/>
</dbReference>
<keyword evidence="4" id="KW-0479">Metal-binding</keyword>
<feature type="domain" description="Peptidase M16 N-terminal" evidence="10">
    <location>
        <begin position="85"/>
        <end position="232"/>
    </location>
</feature>
<comment type="subcellular location">
    <subcellularLocation>
        <location evidence="2">Mitochondrion</location>
    </subcellularLocation>
</comment>
<keyword evidence="6" id="KW-0862">Zinc</keyword>
<evidence type="ECO:0000259" key="11">
    <source>
        <dbReference type="Pfam" id="PF05193"/>
    </source>
</evidence>
<dbReference type="InterPro" id="IPR011765">
    <property type="entry name" value="Pept_M16_N"/>
</dbReference>
<evidence type="ECO:0000259" key="10">
    <source>
        <dbReference type="Pfam" id="PF00675"/>
    </source>
</evidence>
<dbReference type="InterPro" id="IPR050361">
    <property type="entry name" value="MPP/UQCRC_Complex"/>
</dbReference>
<accession>A0A5N6LRD5</accession>
<dbReference type="Pfam" id="PF05193">
    <property type="entry name" value="Peptidase_M16_C"/>
    <property type="match status" value="1"/>
</dbReference>
<feature type="domain" description="Peptidase M16 C-terminal" evidence="11">
    <location>
        <begin position="239"/>
        <end position="423"/>
    </location>
</feature>
<dbReference type="GO" id="GO:0046872">
    <property type="term" value="F:metal ion binding"/>
    <property type="evidence" value="ECO:0007669"/>
    <property type="project" value="UniProtKB-KW"/>
</dbReference>
<dbReference type="InterPro" id="IPR011249">
    <property type="entry name" value="Metalloenz_LuxS/M16"/>
</dbReference>
<dbReference type="GO" id="GO:0004222">
    <property type="term" value="F:metalloendopeptidase activity"/>
    <property type="evidence" value="ECO:0007669"/>
    <property type="project" value="InterPro"/>
</dbReference>
<protein>
    <recommendedName>
        <fullName evidence="14">Peptidase M16 N-terminal domain-containing protein</fullName>
    </recommendedName>
</protein>
<comment type="similarity">
    <text evidence="9">Belongs to the peptidase M16 family.</text>
</comment>
<dbReference type="InterPro" id="IPR007863">
    <property type="entry name" value="Peptidase_M16_C"/>
</dbReference>
<dbReference type="Pfam" id="PF00675">
    <property type="entry name" value="Peptidase_M16"/>
    <property type="match status" value="1"/>
</dbReference>
<evidence type="ECO:0000313" key="12">
    <source>
        <dbReference type="EMBL" id="KAD2804154.1"/>
    </source>
</evidence>
<evidence type="ECO:0000313" key="13">
    <source>
        <dbReference type="Proteomes" id="UP000326396"/>
    </source>
</evidence>
<dbReference type="GO" id="GO:0005739">
    <property type="term" value="C:mitochondrion"/>
    <property type="evidence" value="ECO:0007669"/>
    <property type="project" value="UniProtKB-SubCell"/>
</dbReference>
<dbReference type="SUPFAM" id="SSF63411">
    <property type="entry name" value="LuxS/MPP-like metallohydrolase"/>
    <property type="match status" value="2"/>
</dbReference>
<dbReference type="PROSITE" id="PS00143">
    <property type="entry name" value="INSULINASE"/>
    <property type="match status" value="1"/>
</dbReference>
<dbReference type="Proteomes" id="UP000326396">
    <property type="component" value="Linkage Group LG8"/>
</dbReference>
<evidence type="ECO:0008006" key="14">
    <source>
        <dbReference type="Google" id="ProtNLM"/>
    </source>
</evidence>
<evidence type="ECO:0000256" key="4">
    <source>
        <dbReference type="ARBA" id="ARBA00022723"/>
    </source>
</evidence>